<evidence type="ECO:0000313" key="1">
    <source>
        <dbReference type="EMBL" id="NNM72647.1"/>
    </source>
</evidence>
<dbReference type="Proteomes" id="UP000564885">
    <property type="component" value="Unassembled WGS sequence"/>
</dbReference>
<proteinExistence type="predicted"/>
<evidence type="ECO:0000313" key="2">
    <source>
        <dbReference type="Proteomes" id="UP000564885"/>
    </source>
</evidence>
<organism evidence="1 2">
    <name type="scientific">Enterovirga aerilata</name>
    <dbReference type="NCBI Taxonomy" id="2730920"/>
    <lineage>
        <taxon>Bacteria</taxon>
        <taxon>Pseudomonadati</taxon>
        <taxon>Pseudomonadota</taxon>
        <taxon>Alphaproteobacteria</taxon>
        <taxon>Hyphomicrobiales</taxon>
        <taxon>Methylobacteriaceae</taxon>
        <taxon>Enterovirga</taxon>
    </lineage>
</organism>
<gene>
    <name evidence="1" type="ORF">HJG44_09650</name>
</gene>
<dbReference type="EMBL" id="JABEPP010000002">
    <property type="protein sequence ID" value="NNM72647.1"/>
    <property type="molecule type" value="Genomic_DNA"/>
</dbReference>
<comment type="caution">
    <text evidence="1">The sequence shown here is derived from an EMBL/GenBank/DDBJ whole genome shotgun (WGS) entry which is preliminary data.</text>
</comment>
<keyword evidence="2" id="KW-1185">Reference proteome</keyword>
<reference evidence="1 2" key="1">
    <citation type="submission" date="2020-04" db="EMBL/GenBank/DDBJ databases">
        <title>Enterovirga sp. isolate from soil.</title>
        <authorList>
            <person name="Chea S."/>
            <person name="Kim D.-U."/>
        </authorList>
    </citation>
    <scope>NUCLEOTIDE SEQUENCE [LARGE SCALE GENOMIC DNA]</scope>
    <source>
        <strain evidence="1 2">DB1703</strain>
    </source>
</reference>
<dbReference type="NCBIfam" id="TIGR02216">
    <property type="entry name" value="phage_TIGR02216"/>
    <property type="match status" value="1"/>
</dbReference>
<dbReference type="InterPro" id="IPR019056">
    <property type="entry name" value="Phage_TAC_6"/>
</dbReference>
<protein>
    <submittedName>
        <fullName evidence="1">Phage tail assembly chaperone</fullName>
    </submittedName>
</protein>
<sequence>MSGAAEPFPWDEVLHLALSRLRWSPDALWRATPRELALALAPPARTALERPGLDVLMRMFPDR</sequence>
<name>A0A849I9G9_9HYPH</name>
<dbReference type="Pfam" id="PF09550">
    <property type="entry name" value="Phage_TAC_6"/>
    <property type="match status" value="1"/>
</dbReference>
<dbReference type="AlphaFoldDB" id="A0A849I9G9"/>
<dbReference type="InterPro" id="IPR011739">
    <property type="entry name" value="GTA_rcc01693"/>
</dbReference>
<accession>A0A849I9G9</accession>